<sequence>MAIPAGLITQGGDDLKVQHHIYSSYKPAWDEIGDDGVIHPEAFGSSTGEL</sequence>
<dbReference type="Proteomes" id="UP000009080">
    <property type="component" value="Chromosome"/>
</dbReference>
<accession>C5BUG9</accession>
<evidence type="ECO:0000313" key="2">
    <source>
        <dbReference type="Proteomes" id="UP000009080"/>
    </source>
</evidence>
<dbReference type="KEGG" id="ttu:TERTU_4118"/>
<protein>
    <submittedName>
        <fullName evidence="1">Uncharacterized protein</fullName>
    </submittedName>
</protein>
<dbReference type="AlphaFoldDB" id="C5BUG9"/>
<name>C5BUG9_TERTT</name>
<reference evidence="1 2" key="1">
    <citation type="journal article" date="2009" name="PLoS ONE">
        <title>The complete genome of Teredinibacter turnerae T7901: an intracellular endosymbiont of marine wood-boring bivalves (shipworms).</title>
        <authorList>
            <person name="Yang J.C."/>
            <person name="Madupu R."/>
            <person name="Durkin A.S."/>
            <person name="Ekborg N.A."/>
            <person name="Pedamallu C.S."/>
            <person name="Hostetler J.B."/>
            <person name="Radune D."/>
            <person name="Toms B.S."/>
            <person name="Henrissat B."/>
            <person name="Coutinho P.M."/>
            <person name="Schwarz S."/>
            <person name="Field L."/>
            <person name="Trindade-Silva A.E."/>
            <person name="Soares C.A.G."/>
            <person name="Elshahawi S."/>
            <person name="Hanora A."/>
            <person name="Schmidt E.W."/>
            <person name="Haygood M.G."/>
            <person name="Posfai J."/>
            <person name="Benner J."/>
            <person name="Madinger C."/>
            <person name="Nove J."/>
            <person name="Anton B."/>
            <person name="Chaudhary K."/>
            <person name="Foster J."/>
            <person name="Holman A."/>
            <person name="Kumar S."/>
            <person name="Lessard P.A."/>
            <person name="Luyten Y.A."/>
            <person name="Slatko B."/>
            <person name="Wood N."/>
            <person name="Wu B."/>
            <person name="Teplitski M."/>
            <person name="Mougous J.D."/>
            <person name="Ward N."/>
            <person name="Eisen J.A."/>
            <person name="Badger J.H."/>
            <person name="Distel D.L."/>
        </authorList>
    </citation>
    <scope>NUCLEOTIDE SEQUENCE [LARGE SCALE GENOMIC DNA]</scope>
    <source>
        <strain evidence="2">ATCC 39867 / T7901</strain>
    </source>
</reference>
<dbReference type="eggNOG" id="ENOG5030M5M">
    <property type="taxonomic scope" value="Bacteria"/>
</dbReference>
<proteinExistence type="predicted"/>
<organism evidence="1 2">
    <name type="scientific">Teredinibacter turnerae (strain ATCC 39867 / T7901)</name>
    <dbReference type="NCBI Taxonomy" id="377629"/>
    <lineage>
        <taxon>Bacteria</taxon>
        <taxon>Pseudomonadati</taxon>
        <taxon>Pseudomonadota</taxon>
        <taxon>Gammaproteobacteria</taxon>
        <taxon>Cellvibrionales</taxon>
        <taxon>Cellvibrionaceae</taxon>
        <taxon>Teredinibacter</taxon>
    </lineage>
</organism>
<dbReference type="EMBL" id="CP001614">
    <property type="protein sequence ID" value="ACR11389.1"/>
    <property type="molecule type" value="Genomic_DNA"/>
</dbReference>
<dbReference type="HOGENOM" id="CLU_3123670_0_0_6"/>
<gene>
    <name evidence="1" type="ordered locus">TERTU_4118</name>
</gene>
<evidence type="ECO:0000313" key="1">
    <source>
        <dbReference type="EMBL" id="ACR11389.1"/>
    </source>
</evidence>
<keyword evidence="2" id="KW-1185">Reference proteome</keyword>